<keyword evidence="1" id="KW-0175">Coiled coil</keyword>
<dbReference type="AlphaFoldDB" id="A0A267F2D6"/>
<keyword evidence="3" id="KW-1185">Reference proteome</keyword>
<proteinExistence type="predicted"/>
<comment type="caution">
    <text evidence="2">The sequence shown here is derived from an EMBL/GenBank/DDBJ whole genome shotgun (WGS) entry which is preliminary data.</text>
</comment>
<dbReference type="EMBL" id="NIVC01001485">
    <property type="protein sequence ID" value="PAA67404.1"/>
    <property type="molecule type" value="Genomic_DNA"/>
</dbReference>
<evidence type="ECO:0000313" key="3">
    <source>
        <dbReference type="Proteomes" id="UP000215902"/>
    </source>
</evidence>
<protein>
    <submittedName>
        <fullName evidence="2">Uncharacterized protein</fullName>
    </submittedName>
</protein>
<sequence length="111" mass="11942">IVLEAEAGTTNSATMSDPEQLLDSIEAACRSRRVGLATSLNSFRQQLEQRQAAQLNAACGCFPDNNASNSGDGNVEKFDDGTENAEAVRQQIDELQRLKSALEAQMAVVKL</sequence>
<name>A0A267F2D6_9PLAT</name>
<accession>A0A267F2D6</accession>
<organism evidence="2 3">
    <name type="scientific">Macrostomum lignano</name>
    <dbReference type="NCBI Taxonomy" id="282301"/>
    <lineage>
        <taxon>Eukaryota</taxon>
        <taxon>Metazoa</taxon>
        <taxon>Spiralia</taxon>
        <taxon>Lophotrochozoa</taxon>
        <taxon>Platyhelminthes</taxon>
        <taxon>Rhabditophora</taxon>
        <taxon>Macrostomorpha</taxon>
        <taxon>Macrostomida</taxon>
        <taxon>Macrostomidae</taxon>
        <taxon>Macrostomum</taxon>
    </lineage>
</organism>
<evidence type="ECO:0000313" key="2">
    <source>
        <dbReference type="EMBL" id="PAA67404.1"/>
    </source>
</evidence>
<reference evidence="2 3" key="1">
    <citation type="submission" date="2017-06" db="EMBL/GenBank/DDBJ databases">
        <title>A platform for efficient transgenesis in Macrostomum lignano, a flatworm model organism for stem cell research.</title>
        <authorList>
            <person name="Berezikov E."/>
        </authorList>
    </citation>
    <scope>NUCLEOTIDE SEQUENCE [LARGE SCALE GENOMIC DNA]</scope>
    <source>
        <strain evidence="2">DV1</strain>
        <tissue evidence="2">Whole organism</tissue>
    </source>
</reference>
<evidence type="ECO:0000256" key="1">
    <source>
        <dbReference type="SAM" id="Coils"/>
    </source>
</evidence>
<feature type="coiled-coil region" evidence="1">
    <location>
        <begin position="78"/>
        <end position="105"/>
    </location>
</feature>
<feature type="non-terminal residue" evidence="2">
    <location>
        <position position="1"/>
    </location>
</feature>
<gene>
    <name evidence="2" type="ORF">BOX15_Mlig015246g1</name>
</gene>
<dbReference type="Proteomes" id="UP000215902">
    <property type="component" value="Unassembled WGS sequence"/>
</dbReference>